<keyword evidence="1" id="KW-0436">Ligase</keyword>
<dbReference type="Gene3D" id="3.40.50.800">
    <property type="entry name" value="Anticodon-binding domain"/>
    <property type="match status" value="1"/>
</dbReference>
<feature type="non-terminal residue" evidence="3">
    <location>
        <position position="1"/>
    </location>
</feature>
<dbReference type="SUPFAM" id="SSF52954">
    <property type="entry name" value="Class II aaRS ABD-related"/>
    <property type="match status" value="1"/>
</dbReference>
<dbReference type="Proteomes" id="UP000229500">
    <property type="component" value="Unassembled WGS sequence"/>
</dbReference>
<dbReference type="GO" id="GO:0004812">
    <property type="term" value="F:aminoacyl-tRNA ligase activity"/>
    <property type="evidence" value="ECO:0007669"/>
    <property type="project" value="UniProtKB-KW"/>
</dbReference>
<organism evidence="3 4">
    <name type="scientific">Candidatus Shapirobacteria bacterium CG10_big_fil_rev_8_21_14_0_10_38_14</name>
    <dbReference type="NCBI Taxonomy" id="1974483"/>
    <lineage>
        <taxon>Bacteria</taxon>
        <taxon>Candidatus Shapironibacteriota</taxon>
    </lineage>
</organism>
<keyword evidence="1" id="KW-0030">Aminoacyl-tRNA synthetase</keyword>
<accession>A0A2M8L6D5</accession>
<dbReference type="Pfam" id="PF03129">
    <property type="entry name" value="HGTP_anticodon"/>
    <property type="match status" value="1"/>
</dbReference>
<comment type="caution">
    <text evidence="3">The sequence shown here is derived from an EMBL/GenBank/DDBJ whole genome shotgun (WGS) entry which is preliminary data.</text>
</comment>
<evidence type="ECO:0000313" key="3">
    <source>
        <dbReference type="EMBL" id="PJE69381.1"/>
    </source>
</evidence>
<evidence type="ECO:0000313" key="4">
    <source>
        <dbReference type="Proteomes" id="UP000229500"/>
    </source>
</evidence>
<name>A0A2M8L6D5_9BACT</name>
<sequence length="44" mass="4946">DRKTIPYVLIIGPVESVENTIVIKNMSSGEQKVISQEEIINNFV</sequence>
<reference evidence="4" key="1">
    <citation type="submission" date="2017-09" db="EMBL/GenBank/DDBJ databases">
        <title>Depth-based differentiation of microbial function through sediment-hosted aquifers and enrichment of novel symbionts in the deep terrestrial subsurface.</title>
        <authorList>
            <person name="Probst A.J."/>
            <person name="Ladd B."/>
            <person name="Jarett J.K."/>
            <person name="Geller-Mcgrath D.E."/>
            <person name="Sieber C.M.K."/>
            <person name="Emerson J.B."/>
            <person name="Anantharaman K."/>
            <person name="Thomas B.C."/>
            <person name="Malmstrom R."/>
            <person name="Stieglmeier M."/>
            <person name="Klingl A."/>
            <person name="Woyke T."/>
            <person name="Ryan C.M."/>
            <person name="Banfield J.F."/>
        </authorList>
    </citation>
    <scope>NUCLEOTIDE SEQUENCE [LARGE SCALE GENOMIC DNA]</scope>
</reference>
<dbReference type="AlphaFoldDB" id="A0A2M8L6D5"/>
<dbReference type="InterPro" id="IPR036621">
    <property type="entry name" value="Anticodon-bd_dom_sf"/>
</dbReference>
<dbReference type="GO" id="GO:0006418">
    <property type="term" value="P:tRNA aminoacylation for protein translation"/>
    <property type="evidence" value="ECO:0007669"/>
    <property type="project" value="UniProtKB-ARBA"/>
</dbReference>
<proteinExistence type="predicted"/>
<dbReference type="InterPro" id="IPR004154">
    <property type="entry name" value="Anticodon-bd"/>
</dbReference>
<feature type="domain" description="Anticodon-binding" evidence="2">
    <location>
        <begin position="1"/>
        <end position="42"/>
    </location>
</feature>
<evidence type="ECO:0000256" key="1">
    <source>
        <dbReference type="ARBA" id="ARBA00023146"/>
    </source>
</evidence>
<gene>
    <name evidence="3" type="ORF">COU96_00065</name>
</gene>
<protein>
    <recommendedName>
        <fullName evidence="2">Anticodon-binding domain-containing protein</fullName>
    </recommendedName>
</protein>
<evidence type="ECO:0000259" key="2">
    <source>
        <dbReference type="Pfam" id="PF03129"/>
    </source>
</evidence>
<dbReference type="EMBL" id="PFEL01000005">
    <property type="protein sequence ID" value="PJE69381.1"/>
    <property type="molecule type" value="Genomic_DNA"/>
</dbReference>